<sequence>MPPHKKKSEQTTPSEVVPVEVVPVVVPSEPTKKSKSPKQVSEPVVEVKTESKPKATKATKSKVPEIVQTDVPVVVSDMENVVVASDACDYSITNGFTEFITKFQTMLASFNALKTELRSLEKITVKQLKVAEKLSNKKRRKGNRAPSGFVKPSLISDELAKFLDKPCGTEMARTDVTREINKYIRANNLQDKSNGRKINPDKQLTQLLKIEDTVDLTYFNLQKYMGPHFPKVVKVEPVVAVA</sequence>
<dbReference type="EMBL" id="MN739864">
    <property type="protein sequence ID" value="QHT75206.1"/>
    <property type="molecule type" value="Genomic_DNA"/>
</dbReference>
<name>A0A6C0H4P5_9ZZZZ</name>
<evidence type="ECO:0000256" key="1">
    <source>
        <dbReference type="SAM" id="MobiDB-lite"/>
    </source>
</evidence>
<reference evidence="3" key="1">
    <citation type="journal article" date="2020" name="Nature">
        <title>Giant virus diversity and host interactions through global metagenomics.</title>
        <authorList>
            <person name="Schulz F."/>
            <person name="Roux S."/>
            <person name="Paez-Espino D."/>
            <person name="Jungbluth S."/>
            <person name="Walsh D.A."/>
            <person name="Denef V.J."/>
            <person name="McMahon K.D."/>
            <person name="Konstantinidis K.T."/>
            <person name="Eloe-Fadrosh E.A."/>
            <person name="Kyrpides N.C."/>
            <person name="Woyke T."/>
        </authorList>
    </citation>
    <scope>NUCLEOTIDE SEQUENCE</scope>
    <source>
        <strain evidence="3">GVMAG-M-3300023179-63</strain>
    </source>
</reference>
<dbReference type="SUPFAM" id="SSF47592">
    <property type="entry name" value="SWIB/MDM2 domain"/>
    <property type="match status" value="1"/>
</dbReference>
<feature type="domain" description="DM2" evidence="2">
    <location>
        <begin position="148"/>
        <end position="231"/>
    </location>
</feature>
<dbReference type="CDD" id="cd10567">
    <property type="entry name" value="SWIB-MDM2_like"/>
    <property type="match status" value="1"/>
</dbReference>
<accession>A0A6C0H4P5</accession>
<dbReference type="InterPro" id="IPR036885">
    <property type="entry name" value="SWIB_MDM2_dom_sf"/>
</dbReference>
<organism evidence="3">
    <name type="scientific">viral metagenome</name>
    <dbReference type="NCBI Taxonomy" id="1070528"/>
    <lineage>
        <taxon>unclassified sequences</taxon>
        <taxon>metagenomes</taxon>
        <taxon>organismal metagenomes</taxon>
    </lineage>
</organism>
<dbReference type="AlphaFoldDB" id="A0A6C0H4P5"/>
<dbReference type="InterPro" id="IPR019835">
    <property type="entry name" value="SWIB_domain"/>
</dbReference>
<evidence type="ECO:0000313" key="3">
    <source>
        <dbReference type="EMBL" id="QHT75206.1"/>
    </source>
</evidence>
<dbReference type="PROSITE" id="PS51925">
    <property type="entry name" value="SWIB_MDM2"/>
    <property type="match status" value="1"/>
</dbReference>
<protein>
    <recommendedName>
        <fullName evidence="2">DM2 domain-containing protein</fullName>
    </recommendedName>
</protein>
<feature type="region of interest" description="Disordered" evidence="1">
    <location>
        <begin position="27"/>
        <end position="59"/>
    </location>
</feature>
<dbReference type="Pfam" id="PF02201">
    <property type="entry name" value="SWIB"/>
    <property type="match status" value="1"/>
</dbReference>
<dbReference type="PANTHER" id="PTHR13844">
    <property type="entry name" value="SWI/SNF-RELATED MATRIX-ASSOCIATED ACTIN-DEPENDENT REGULATOR OF CHROMATIN SUBFAMILY D"/>
    <property type="match status" value="1"/>
</dbReference>
<dbReference type="InterPro" id="IPR003121">
    <property type="entry name" value="SWIB_MDM2_domain"/>
</dbReference>
<evidence type="ECO:0000259" key="2">
    <source>
        <dbReference type="PROSITE" id="PS51925"/>
    </source>
</evidence>
<dbReference type="Gene3D" id="1.10.245.10">
    <property type="entry name" value="SWIB/MDM2 domain"/>
    <property type="match status" value="1"/>
</dbReference>
<dbReference type="SMART" id="SM00151">
    <property type="entry name" value="SWIB"/>
    <property type="match status" value="1"/>
</dbReference>
<proteinExistence type="predicted"/>